<dbReference type="EMBL" id="LAZR01000496">
    <property type="protein sequence ID" value="KKN66596.1"/>
    <property type="molecule type" value="Genomic_DNA"/>
</dbReference>
<dbReference type="PANTHER" id="PTHR34203">
    <property type="entry name" value="METHYLTRANSFERASE, FKBM FAMILY PROTEIN"/>
    <property type="match status" value="1"/>
</dbReference>
<dbReference type="InterPro" id="IPR052514">
    <property type="entry name" value="SAM-dependent_MTase"/>
</dbReference>
<protein>
    <recommendedName>
        <fullName evidence="1">Methyltransferase FkbM domain-containing protein</fullName>
    </recommendedName>
</protein>
<dbReference type="NCBIfam" id="TIGR01444">
    <property type="entry name" value="fkbM_fam"/>
    <property type="match status" value="1"/>
</dbReference>
<name>A0A0F9UZ94_9ZZZZ</name>
<accession>A0A0F9UZ94</accession>
<dbReference type="InterPro" id="IPR006342">
    <property type="entry name" value="FkbM_mtfrase"/>
</dbReference>
<dbReference type="PANTHER" id="PTHR34203:SF15">
    <property type="entry name" value="SLL1173 PROTEIN"/>
    <property type="match status" value="1"/>
</dbReference>
<evidence type="ECO:0000313" key="2">
    <source>
        <dbReference type="EMBL" id="KKN66596.1"/>
    </source>
</evidence>
<gene>
    <name evidence="2" type="ORF">LCGC14_0470110</name>
</gene>
<organism evidence="2">
    <name type="scientific">marine sediment metagenome</name>
    <dbReference type="NCBI Taxonomy" id="412755"/>
    <lineage>
        <taxon>unclassified sequences</taxon>
        <taxon>metagenomes</taxon>
        <taxon>ecological metagenomes</taxon>
    </lineage>
</organism>
<sequence>MIKKIIIYLRKINKLKDLINRILSFLEIRYYVIIYYIKIKKYAPWEIKSYLRMKSFFRQFVNKGDLIFDVGADGGRFTTNFFNMGAKVISIEPQKKSFKKLHERFSKSKKVILECKALGEKSGYETIYICEEAANITTLSDKWRTKGRFSEKFEWKKTENIKISTLDQLINQYGLPKFCKIDVEGYEFNVLKGLTMKIPIISIEYTKEFLNDAEKCLNHLKSLGKLRLNYISREDFSFKLAKWTNQKKLLEILNQEPDDLAWGDIYIKTH</sequence>
<dbReference type="InterPro" id="IPR029063">
    <property type="entry name" value="SAM-dependent_MTases_sf"/>
</dbReference>
<proteinExistence type="predicted"/>
<evidence type="ECO:0000259" key="1">
    <source>
        <dbReference type="Pfam" id="PF05050"/>
    </source>
</evidence>
<reference evidence="2" key="1">
    <citation type="journal article" date="2015" name="Nature">
        <title>Complex archaea that bridge the gap between prokaryotes and eukaryotes.</title>
        <authorList>
            <person name="Spang A."/>
            <person name="Saw J.H."/>
            <person name="Jorgensen S.L."/>
            <person name="Zaremba-Niedzwiedzka K."/>
            <person name="Martijn J."/>
            <person name="Lind A.E."/>
            <person name="van Eijk R."/>
            <person name="Schleper C."/>
            <person name="Guy L."/>
            <person name="Ettema T.J."/>
        </authorList>
    </citation>
    <scope>NUCLEOTIDE SEQUENCE</scope>
</reference>
<comment type="caution">
    <text evidence="2">The sequence shown here is derived from an EMBL/GenBank/DDBJ whole genome shotgun (WGS) entry which is preliminary data.</text>
</comment>
<dbReference type="Gene3D" id="3.40.50.150">
    <property type="entry name" value="Vaccinia Virus protein VP39"/>
    <property type="match status" value="1"/>
</dbReference>
<feature type="domain" description="Methyltransferase FkbM" evidence="1">
    <location>
        <begin position="69"/>
        <end position="209"/>
    </location>
</feature>
<dbReference type="SUPFAM" id="SSF53335">
    <property type="entry name" value="S-adenosyl-L-methionine-dependent methyltransferases"/>
    <property type="match status" value="1"/>
</dbReference>
<dbReference type="Pfam" id="PF05050">
    <property type="entry name" value="Methyltransf_21"/>
    <property type="match status" value="1"/>
</dbReference>
<dbReference type="AlphaFoldDB" id="A0A0F9UZ94"/>